<protein>
    <submittedName>
        <fullName evidence="1">Uncharacterized protein</fullName>
    </submittedName>
</protein>
<organism evidence="1 2">
    <name type="scientific">Flavobacterium yafengii</name>
    <dbReference type="NCBI Taxonomy" id="3041253"/>
    <lineage>
        <taxon>Bacteria</taxon>
        <taxon>Pseudomonadati</taxon>
        <taxon>Bacteroidota</taxon>
        <taxon>Flavobacteriia</taxon>
        <taxon>Flavobacteriales</taxon>
        <taxon>Flavobacteriaceae</taxon>
        <taxon>Flavobacterium</taxon>
    </lineage>
</organism>
<name>A0AAW6TNV3_9FLAO</name>
<evidence type="ECO:0000313" key="2">
    <source>
        <dbReference type="Proteomes" id="UP001228643"/>
    </source>
</evidence>
<gene>
    <name evidence="1" type="ORF">QLS97_06260</name>
</gene>
<dbReference type="Proteomes" id="UP001228643">
    <property type="component" value="Unassembled WGS sequence"/>
</dbReference>
<dbReference type="EMBL" id="JASCRY010000001">
    <property type="protein sequence ID" value="MDI5949243.1"/>
    <property type="molecule type" value="Genomic_DNA"/>
</dbReference>
<dbReference type="AlphaFoldDB" id="A0AAW6TNV3"/>
<proteinExistence type="predicted"/>
<evidence type="ECO:0000313" key="1">
    <source>
        <dbReference type="EMBL" id="MDI5949243.1"/>
    </source>
</evidence>
<keyword evidence="2" id="KW-1185">Reference proteome</keyword>
<comment type="caution">
    <text evidence="1">The sequence shown here is derived from an EMBL/GenBank/DDBJ whole genome shotgun (WGS) entry which is preliminary data.</text>
</comment>
<dbReference type="RefSeq" id="WP_282715064.1">
    <property type="nucleotide sequence ID" value="NZ_JASCRY010000001.1"/>
</dbReference>
<accession>A0AAW6TNV3</accession>
<sequence>MVNLKKYNFEIRTLRSIEDKSSPHTLIKFEFLAKNLKSAEDYMNSLIKHYDQNQPYIPNFPWETTLLIETTYLK</sequence>
<reference evidence="1 2" key="1">
    <citation type="submission" date="2023-04" db="EMBL/GenBank/DDBJ databases">
        <title>Two novel species of Flavobacterium.</title>
        <authorList>
            <person name="Liu Q."/>
            <person name="Xin Y.-H."/>
        </authorList>
    </citation>
    <scope>NUCLEOTIDE SEQUENCE [LARGE SCALE GENOMIC DNA]</scope>
    <source>
        <strain evidence="1 2">LB2P87</strain>
    </source>
</reference>